<feature type="transmembrane region" description="Helical" evidence="6">
    <location>
        <begin position="189"/>
        <end position="207"/>
    </location>
</feature>
<dbReference type="InterPro" id="IPR001123">
    <property type="entry name" value="LeuE-type"/>
</dbReference>
<comment type="subcellular location">
    <subcellularLocation>
        <location evidence="1">Cell membrane</location>
        <topology evidence="1">Multi-pass membrane protein</topology>
    </subcellularLocation>
</comment>
<dbReference type="PANTHER" id="PTHR30086">
    <property type="entry name" value="ARGININE EXPORTER PROTEIN ARGO"/>
    <property type="match status" value="1"/>
</dbReference>
<feature type="transmembrane region" description="Helical" evidence="6">
    <location>
        <begin position="81"/>
        <end position="98"/>
    </location>
</feature>
<proteinExistence type="predicted"/>
<feature type="transmembrane region" description="Helical" evidence="6">
    <location>
        <begin position="44"/>
        <end position="69"/>
    </location>
</feature>
<evidence type="ECO:0000256" key="3">
    <source>
        <dbReference type="ARBA" id="ARBA00022692"/>
    </source>
</evidence>
<dbReference type="PATRIC" id="fig|1449351.3.peg.563"/>
<dbReference type="PANTHER" id="PTHR30086:SF20">
    <property type="entry name" value="ARGININE EXPORTER PROTEIN ARGO-RELATED"/>
    <property type="match status" value="1"/>
</dbReference>
<gene>
    <name evidence="7" type="ORF">RISW2_12620</name>
</gene>
<dbReference type="OrthoDB" id="9807053at2"/>
<dbReference type="eggNOG" id="COG1280">
    <property type="taxonomic scope" value="Bacteria"/>
</dbReference>
<dbReference type="STRING" id="1449351.RISW2_12620"/>
<evidence type="ECO:0000313" key="8">
    <source>
        <dbReference type="Proteomes" id="UP000023430"/>
    </source>
</evidence>
<keyword evidence="8" id="KW-1185">Reference proteome</keyword>
<dbReference type="GO" id="GO:0005886">
    <property type="term" value="C:plasma membrane"/>
    <property type="evidence" value="ECO:0007669"/>
    <property type="project" value="UniProtKB-SubCell"/>
</dbReference>
<dbReference type="Pfam" id="PF01810">
    <property type="entry name" value="LysE"/>
    <property type="match status" value="1"/>
</dbReference>
<name>X7FET8_9RHOB</name>
<dbReference type="GO" id="GO:0015171">
    <property type="term" value="F:amino acid transmembrane transporter activity"/>
    <property type="evidence" value="ECO:0007669"/>
    <property type="project" value="TreeGrafter"/>
</dbReference>
<dbReference type="EMBL" id="JAME01000003">
    <property type="protein sequence ID" value="ETX30504.1"/>
    <property type="molecule type" value="Genomic_DNA"/>
</dbReference>
<reference evidence="7 8" key="1">
    <citation type="submission" date="2014-01" db="EMBL/GenBank/DDBJ databases">
        <title>Roseivivax isoporae LMG 25204 Genome Sequencing.</title>
        <authorList>
            <person name="Lai Q."/>
            <person name="Li G."/>
            <person name="Shao Z."/>
        </authorList>
    </citation>
    <scope>NUCLEOTIDE SEQUENCE [LARGE SCALE GENOMIC DNA]</scope>
    <source>
        <strain evidence="7 8">LMG 25204</strain>
    </source>
</reference>
<evidence type="ECO:0000256" key="1">
    <source>
        <dbReference type="ARBA" id="ARBA00004651"/>
    </source>
</evidence>
<keyword evidence="5 6" id="KW-0472">Membrane</keyword>
<sequence>MGLSALLPEGAALLSLLGTALALNLAPGADVTFAIASGLRGGPRAGLAAAAGVSAGCLVHVALTAMGVAAALSAAPTALTALRWAGAAYLAVLAVRAWREAGAAGPAGEGAASFAGAFRRGALTNVLNPKVALFVLAFLPQFADPARGPVWAQLLALGGVFAFTGFVVTGAYGVAAGAARARLAAHGRLLGRLSALVFAGLAARLAVG</sequence>
<evidence type="ECO:0000313" key="7">
    <source>
        <dbReference type="EMBL" id="ETX30504.1"/>
    </source>
</evidence>
<organism evidence="7 8">
    <name type="scientific">Roseivivax isoporae LMG 25204</name>
    <dbReference type="NCBI Taxonomy" id="1449351"/>
    <lineage>
        <taxon>Bacteria</taxon>
        <taxon>Pseudomonadati</taxon>
        <taxon>Pseudomonadota</taxon>
        <taxon>Alphaproteobacteria</taxon>
        <taxon>Rhodobacterales</taxon>
        <taxon>Roseobacteraceae</taxon>
        <taxon>Roseivivax</taxon>
    </lineage>
</organism>
<keyword evidence="2" id="KW-1003">Cell membrane</keyword>
<protein>
    <submittedName>
        <fullName evidence="7">Amino acid transporter</fullName>
    </submittedName>
</protein>
<evidence type="ECO:0000256" key="2">
    <source>
        <dbReference type="ARBA" id="ARBA00022475"/>
    </source>
</evidence>
<dbReference type="PIRSF" id="PIRSF006324">
    <property type="entry name" value="LeuE"/>
    <property type="match status" value="1"/>
</dbReference>
<evidence type="ECO:0000256" key="4">
    <source>
        <dbReference type="ARBA" id="ARBA00022989"/>
    </source>
</evidence>
<keyword evidence="3 6" id="KW-0812">Transmembrane</keyword>
<comment type="caution">
    <text evidence="7">The sequence shown here is derived from an EMBL/GenBank/DDBJ whole genome shotgun (WGS) entry which is preliminary data.</text>
</comment>
<evidence type="ECO:0000256" key="5">
    <source>
        <dbReference type="ARBA" id="ARBA00023136"/>
    </source>
</evidence>
<dbReference type="AlphaFoldDB" id="X7FET8"/>
<evidence type="ECO:0000256" key="6">
    <source>
        <dbReference type="SAM" id="Phobius"/>
    </source>
</evidence>
<dbReference type="Proteomes" id="UP000023430">
    <property type="component" value="Unassembled WGS sequence"/>
</dbReference>
<accession>X7FET8</accession>
<feature type="transmembrane region" description="Helical" evidence="6">
    <location>
        <begin position="150"/>
        <end position="177"/>
    </location>
</feature>
<dbReference type="RefSeq" id="WP_051491760.1">
    <property type="nucleotide sequence ID" value="NZ_JAME01000003.1"/>
</dbReference>
<keyword evidence="4 6" id="KW-1133">Transmembrane helix</keyword>